<dbReference type="AlphaFoldDB" id="A0A1I0TTK4"/>
<gene>
    <name evidence="1" type="ORF">SAMN05192569_105711</name>
</gene>
<keyword evidence="2" id="KW-1185">Reference proteome</keyword>
<organism evidence="1 2">
    <name type="scientific">Parageobacillus thermantarcticus</name>
    <dbReference type="NCBI Taxonomy" id="186116"/>
    <lineage>
        <taxon>Bacteria</taxon>
        <taxon>Bacillati</taxon>
        <taxon>Bacillota</taxon>
        <taxon>Bacilli</taxon>
        <taxon>Bacillales</taxon>
        <taxon>Anoxybacillaceae</taxon>
        <taxon>Parageobacillus</taxon>
    </lineage>
</organism>
<name>A0A1I0TTK4_9BACL</name>
<evidence type="ECO:0000313" key="1">
    <source>
        <dbReference type="EMBL" id="SFA55058.1"/>
    </source>
</evidence>
<accession>A0A1I0TTK4</accession>
<protein>
    <submittedName>
        <fullName evidence="1">Uncharacterized protein</fullName>
    </submittedName>
</protein>
<dbReference type="Proteomes" id="UP000198650">
    <property type="component" value="Unassembled WGS sequence"/>
</dbReference>
<dbReference type="EMBL" id="FOJS01000057">
    <property type="protein sequence ID" value="SFA55058.1"/>
    <property type="molecule type" value="Genomic_DNA"/>
</dbReference>
<evidence type="ECO:0000313" key="2">
    <source>
        <dbReference type="Proteomes" id="UP000198650"/>
    </source>
</evidence>
<sequence>MIECANSESTGEMRQFSVRRHLSSAMDVLFEDRTKILNLKKGDFIGVMYEDKERRLLYSNNAVREVFMIGQAIHYKGKEKVQSRE</sequence>
<reference evidence="2" key="1">
    <citation type="submission" date="2016-10" db="EMBL/GenBank/DDBJ databases">
        <authorList>
            <person name="Varghese N."/>
            <person name="Submissions S."/>
        </authorList>
    </citation>
    <scope>NUCLEOTIDE SEQUENCE [LARGE SCALE GENOMIC DNA]</scope>
    <source>
        <strain evidence="2">M1</strain>
    </source>
</reference>
<proteinExistence type="predicted"/>